<evidence type="ECO:0000259" key="5">
    <source>
        <dbReference type="PROSITE" id="PS51635"/>
    </source>
</evidence>
<dbReference type="SUPFAM" id="SSF52151">
    <property type="entry name" value="FabD/lysophospholipase-like"/>
    <property type="match status" value="1"/>
</dbReference>
<dbReference type="GO" id="GO:0016042">
    <property type="term" value="P:lipid catabolic process"/>
    <property type="evidence" value="ECO:0007669"/>
    <property type="project" value="UniProtKB-UniRule"/>
</dbReference>
<dbReference type="EMBL" id="CP022355">
    <property type="protein sequence ID" value="ASK77972.1"/>
    <property type="molecule type" value="Genomic_DNA"/>
</dbReference>
<dbReference type="GO" id="GO:0016787">
    <property type="term" value="F:hydrolase activity"/>
    <property type="evidence" value="ECO:0007669"/>
    <property type="project" value="UniProtKB-UniRule"/>
</dbReference>
<dbReference type="PANTHER" id="PTHR14226:SF57">
    <property type="entry name" value="BLR7027 PROTEIN"/>
    <property type="match status" value="1"/>
</dbReference>
<dbReference type="KEGG" id="pmai:CF386_02385"/>
<evidence type="ECO:0000313" key="6">
    <source>
        <dbReference type="EMBL" id="ASK77972.1"/>
    </source>
</evidence>
<dbReference type="Pfam" id="PF12536">
    <property type="entry name" value="DUF3734"/>
    <property type="match status" value="1"/>
</dbReference>
<proteinExistence type="predicted"/>
<feature type="short sequence motif" description="DGA/G" evidence="4">
    <location>
        <begin position="201"/>
        <end position="203"/>
    </location>
</feature>
<dbReference type="InterPro" id="IPR021095">
    <property type="entry name" value="DUF3734"/>
</dbReference>
<organism evidence="6 7">
    <name type="scientific">Paraphotobacterium marinum</name>
    <dbReference type="NCBI Taxonomy" id="1755811"/>
    <lineage>
        <taxon>Bacteria</taxon>
        <taxon>Pseudomonadati</taxon>
        <taxon>Pseudomonadota</taxon>
        <taxon>Gammaproteobacteria</taxon>
        <taxon>Vibrionales</taxon>
        <taxon>Vibrionaceae</taxon>
        <taxon>Paraphotobacterium</taxon>
    </lineage>
</organism>
<sequence length="374" mass="42379">MSNQTKRKVVYVFQGGGALGSYQLGAYQALKEKGFSPNSIIGISIGAINAAIIAGNKPENRLKNLEIFWDRVTTAVPFGDFFDNFDKKLRNLMGAHSALWHGQPGFFKPKLWPSEFGNDKVENLSYYDTSPLKETLEELIDFEYLNKKHVRLSLCAVDLETGDFKVFDSFSETIRAEHIMASGAMPPGFPPVEIDGRYYIDGGLYSNTPIISILDRILTCPIDNRDILCFMVDLFSAKGELPTNMNALAERIKDIQFASRTRRATNLYSTSENLCAAISYLGEFLPEDAKKNPKVKEVLKLGRLKSLDIVHLIYHSEKAELESKDYNFNKFTYKDHRTKGYVNTIDIFNQCGKSWAKEQQDNKLNIFTLDEELV</sequence>
<evidence type="ECO:0000256" key="1">
    <source>
        <dbReference type="ARBA" id="ARBA00022801"/>
    </source>
</evidence>
<feature type="short sequence motif" description="GXGXXG" evidence="4">
    <location>
        <begin position="15"/>
        <end position="20"/>
    </location>
</feature>
<dbReference type="Gene3D" id="3.40.1090.10">
    <property type="entry name" value="Cytosolic phospholipase A2 catalytic domain"/>
    <property type="match status" value="2"/>
</dbReference>
<dbReference type="PANTHER" id="PTHR14226">
    <property type="entry name" value="NEUROPATHY TARGET ESTERASE/SWISS CHEESE D.MELANOGASTER"/>
    <property type="match status" value="1"/>
</dbReference>
<evidence type="ECO:0000256" key="2">
    <source>
        <dbReference type="ARBA" id="ARBA00022963"/>
    </source>
</evidence>
<dbReference type="InterPro" id="IPR050301">
    <property type="entry name" value="NTE"/>
</dbReference>
<keyword evidence="3 4" id="KW-0443">Lipid metabolism</keyword>
<name>A0A220VCS0_9GAMM</name>
<reference evidence="6 7" key="1">
    <citation type="journal article" date="2016" name="Int. J. Syst. Evol. Microbiol.">
        <title>Paraphotobacterium marinum gen. nov., sp. nov., a member of the family Vibrionaceae, isolated from surface seawater.</title>
        <authorList>
            <person name="Huang Z."/>
            <person name="Dong C."/>
            <person name="Shao Z."/>
        </authorList>
    </citation>
    <scope>NUCLEOTIDE SEQUENCE [LARGE SCALE GENOMIC DNA]</scope>
    <source>
        <strain evidence="6 7">NSCS20N07D</strain>
    </source>
</reference>
<protein>
    <recommendedName>
        <fullName evidence="5">PNPLA domain-containing protein</fullName>
    </recommendedName>
</protein>
<accession>A0A220VCS0</accession>
<dbReference type="InterPro" id="IPR002641">
    <property type="entry name" value="PNPLA_dom"/>
</dbReference>
<dbReference type="Pfam" id="PF01734">
    <property type="entry name" value="Patatin"/>
    <property type="match status" value="1"/>
</dbReference>
<dbReference type="PROSITE" id="PS51635">
    <property type="entry name" value="PNPLA"/>
    <property type="match status" value="1"/>
</dbReference>
<keyword evidence="1 4" id="KW-0378">Hydrolase</keyword>
<feature type="active site" description="Nucleophile" evidence="4">
    <location>
        <position position="44"/>
    </location>
</feature>
<gene>
    <name evidence="6" type="ORF">CF386_02385</name>
</gene>
<dbReference type="Proteomes" id="UP000242175">
    <property type="component" value="Chromosome large"/>
</dbReference>
<dbReference type="AlphaFoldDB" id="A0A220VCS0"/>
<keyword evidence="2 4" id="KW-0442">Lipid degradation</keyword>
<evidence type="ECO:0000313" key="7">
    <source>
        <dbReference type="Proteomes" id="UP000242175"/>
    </source>
</evidence>
<feature type="active site" description="Proton acceptor" evidence="4">
    <location>
        <position position="201"/>
    </location>
</feature>
<evidence type="ECO:0000256" key="3">
    <source>
        <dbReference type="ARBA" id="ARBA00023098"/>
    </source>
</evidence>
<keyword evidence="7" id="KW-1185">Reference proteome</keyword>
<dbReference type="OrthoDB" id="9807112at2"/>
<dbReference type="RefSeq" id="WP_089072882.1">
    <property type="nucleotide sequence ID" value="NZ_CBCSAM010000005.1"/>
</dbReference>
<feature type="short sequence motif" description="GXSXG" evidence="4">
    <location>
        <begin position="42"/>
        <end position="46"/>
    </location>
</feature>
<evidence type="ECO:0000256" key="4">
    <source>
        <dbReference type="PROSITE-ProRule" id="PRU01161"/>
    </source>
</evidence>
<feature type="domain" description="PNPLA" evidence="5">
    <location>
        <begin position="11"/>
        <end position="214"/>
    </location>
</feature>
<dbReference type="InterPro" id="IPR016035">
    <property type="entry name" value="Acyl_Trfase/lysoPLipase"/>
</dbReference>